<evidence type="ECO:0000256" key="2">
    <source>
        <dbReference type="ARBA" id="ARBA00022692"/>
    </source>
</evidence>
<dbReference type="InterPro" id="IPR009801">
    <property type="entry name" value="TMEM126"/>
</dbReference>
<keyword evidence="4" id="KW-0496">Mitochondrion</keyword>
<evidence type="ECO:0000256" key="6">
    <source>
        <dbReference type="SAM" id="Phobius"/>
    </source>
</evidence>
<accession>A0A3M7Q1A0</accession>
<evidence type="ECO:0000313" key="7">
    <source>
        <dbReference type="EMBL" id="RNA04992.1"/>
    </source>
</evidence>
<keyword evidence="8" id="KW-1185">Reference proteome</keyword>
<organism evidence="7 8">
    <name type="scientific">Brachionus plicatilis</name>
    <name type="common">Marine rotifer</name>
    <name type="synonym">Brachionus muelleri</name>
    <dbReference type="NCBI Taxonomy" id="10195"/>
    <lineage>
        <taxon>Eukaryota</taxon>
        <taxon>Metazoa</taxon>
        <taxon>Spiralia</taxon>
        <taxon>Gnathifera</taxon>
        <taxon>Rotifera</taxon>
        <taxon>Eurotatoria</taxon>
        <taxon>Monogononta</taxon>
        <taxon>Pseudotrocha</taxon>
        <taxon>Ploima</taxon>
        <taxon>Brachionidae</taxon>
        <taxon>Brachionus</taxon>
    </lineage>
</organism>
<feature type="transmembrane region" description="Helical" evidence="6">
    <location>
        <begin position="194"/>
        <end position="211"/>
    </location>
</feature>
<keyword evidence="5 6" id="KW-0472">Membrane</keyword>
<comment type="caution">
    <text evidence="7">The sequence shown here is derived from an EMBL/GenBank/DDBJ whole genome shotgun (WGS) entry which is preliminary data.</text>
</comment>
<dbReference type="GO" id="GO:0032981">
    <property type="term" value="P:mitochondrial respiratory chain complex I assembly"/>
    <property type="evidence" value="ECO:0007669"/>
    <property type="project" value="TreeGrafter"/>
</dbReference>
<dbReference type="PANTHER" id="PTHR16296">
    <property type="entry name" value="UNCHARACTERIZED HYPOTHALAMUS PROTEIN HT007"/>
    <property type="match status" value="1"/>
</dbReference>
<evidence type="ECO:0000256" key="5">
    <source>
        <dbReference type="ARBA" id="ARBA00023136"/>
    </source>
</evidence>
<evidence type="ECO:0000256" key="1">
    <source>
        <dbReference type="ARBA" id="ARBA00004225"/>
    </source>
</evidence>
<reference evidence="7 8" key="1">
    <citation type="journal article" date="2018" name="Sci. Rep.">
        <title>Genomic signatures of local adaptation to the degree of environmental predictability in rotifers.</title>
        <authorList>
            <person name="Franch-Gras L."/>
            <person name="Hahn C."/>
            <person name="Garcia-Roger E.M."/>
            <person name="Carmona M.J."/>
            <person name="Serra M."/>
            <person name="Gomez A."/>
        </authorList>
    </citation>
    <scope>NUCLEOTIDE SEQUENCE [LARGE SCALE GENOMIC DNA]</scope>
    <source>
        <strain evidence="7">HYR1</strain>
    </source>
</reference>
<proteinExistence type="predicted"/>
<evidence type="ECO:0000313" key="8">
    <source>
        <dbReference type="Proteomes" id="UP000276133"/>
    </source>
</evidence>
<sequence length="236" mass="26978">MSNSGVLTKSSSEKLQNSKAILLTKHEVIELRKRKIHNFPEANKVLALKYGIPALSVSNLLANTWINSILRKKFNLKYGGSMGAFLSSVLLTGVFPSAADAALLSFYYTDFLLYSTPTECLICREIKSIGLHLMAGSIIPTFLAWNTNFFQAGIYKSYSIPDSKWLMQKKNWPKYWFYFKRVVKNTTKNTFNKIYLSFSIQLILSSAVFFLQQKEYSDHIEPQEITLSEIKKIKTI</sequence>
<dbReference type="GO" id="GO:0031966">
    <property type="term" value="C:mitochondrial membrane"/>
    <property type="evidence" value="ECO:0007669"/>
    <property type="project" value="UniProtKB-SubCell"/>
</dbReference>
<dbReference type="Proteomes" id="UP000276133">
    <property type="component" value="Unassembled WGS sequence"/>
</dbReference>
<keyword evidence="3 6" id="KW-1133">Transmembrane helix</keyword>
<dbReference type="Pfam" id="PF07114">
    <property type="entry name" value="TMEM126"/>
    <property type="match status" value="1"/>
</dbReference>
<evidence type="ECO:0000256" key="3">
    <source>
        <dbReference type="ARBA" id="ARBA00022989"/>
    </source>
</evidence>
<keyword evidence="2 6" id="KW-0812">Transmembrane</keyword>
<dbReference type="AlphaFoldDB" id="A0A3M7Q1A0"/>
<dbReference type="OrthoDB" id="6234762at2759"/>
<comment type="subcellular location">
    <subcellularLocation>
        <location evidence="1">Mitochondrion membrane</location>
        <topology evidence="1">Multi-pass membrane protein</topology>
    </subcellularLocation>
</comment>
<evidence type="ECO:0000256" key="4">
    <source>
        <dbReference type="ARBA" id="ARBA00023128"/>
    </source>
</evidence>
<protein>
    <submittedName>
        <fullName evidence="7">Transmembrane protein-like</fullName>
    </submittedName>
</protein>
<dbReference type="EMBL" id="REGN01007898">
    <property type="protein sequence ID" value="RNA04992.1"/>
    <property type="molecule type" value="Genomic_DNA"/>
</dbReference>
<dbReference type="PANTHER" id="PTHR16296:SF2">
    <property type="entry name" value="TRANSMEMBRANE PROTEIN 126A"/>
    <property type="match status" value="1"/>
</dbReference>
<feature type="transmembrane region" description="Helical" evidence="6">
    <location>
        <begin position="82"/>
        <end position="108"/>
    </location>
</feature>
<name>A0A3M7Q1A0_BRAPC</name>
<gene>
    <name evidence="7" type="ORF">BpHYR1_002338</name>
</gene>